<dbReference type="Proteomes" id="UP000323380">
    <property type="component" value="Unassembled WGS sequence"/>
</dbReference>
<dbReference type="InterPro" id="IPR006162">
    <property type="entry name" value="Ppantetheine_attach_site"/>
</dbReference>
<evidence type="ECO:0000259" key="3">
    <source>
        <dbReference type="PROSITE" id="PS50075"/>
    </source>
</evidence>
<name>A0A5D0NUW2_9ACTN</name>
<dbReference type="PROSITE" id="PS50075">
    <property type="entry name" value="CARRIER"/>
    <property type="match status" value="1"/>
</dbReference>
<protein>
    <submittedName>
        <fullName evidence="4">Acyl carrier protein</fullName>
    </submittedName>
</protein>
<reference evidence="4 5" key="1">
    <citation type="submission" date="2019-08" db="EMBL/GenBank/DDBJ databases">
        <title>Actinomadura sp. nov. CYP1-5 isolated from mountain soil.</title>
        <authorList>
            <person name="Songsumanus A."/>
            <person name="Kuncharoen N."/>
            <person name="Kudo T."/>
            <person name="Yuki M."/>
            <person name="Igarashi Y."/>
            <person name="Tanasupawat S."/>
        </authorList>
    </citation>
    <scope>NUCLEOTIDE SEQUENCE [LARGE SCALE GENOMIC DNA]</scope>
    <source>
        <strain evidence="4 5">JCM 14158</strain>
    </source>
</reference>
<evidence type="ECO:0000256" key="1">
    <source>
        <dbReference type="ARBA" id="ARBA00022450"/>
    </source>
</evidence>
<evidence type="ECO:0000313" key="4">
    <source>
        <dbReference type="EMBL" id="TYB47978.1"/>
    </source>
</evidence>
<dbReference type="InterPro" id="IPR009081">
    <property type="entry name" value="PP-bd_ACP"/>
</dbReference>
<dbReference type="RefSeq" id="WP_067900690.1">
    <property type="nucleotide sequence ID" value="NZ_VSFG01000001.1"/>
</dbReference>
<feature type="domain" description="Carrier" evidence="3">
    <location>
        <begin position="3"/>
        <end position="81"/>
    </location>
</feature>
<keyword evidence="5" id="KW-1185">Reference proteome</keyword>
<keyword evidence="1" id="KW-0596">Phosphopantetheine</keyword>
<keyword evidence="2" id="KW-0597">Phosphoprotein</keyword>
<evidence type="ECO:0000256" key="2">
    <source>
        <dbReference type="ARBA" id="ARBA00022553"/>
    </source>
</evidence>
<dbReference type="Pfam" id="PF00550">
    <property type="entry name" value="PP-binding"/>
    <property type="match status" value="1"/>
</dbReference>
<dbReference type="Gene3D" id="1.10.1200.10">
    <property type="entry name" value="ACP-like"/>
    <property type="match status" value="1"/>
</dbReference>
<evidence type="ECO:0000313" key="5">
    <source>
        <dbReference type="Proteomes" id="UP000323380"/>
    </source>
</evidence>
<sequence length="84" mass="9118">MREIRFADLRRLLVESAGELDGVELTEDVIDEPFDSIGYDSLALMETAAAVSKEYGADIPDDSLGDVETPRQFLELANAALVAS</sequence>
<dbReference type="PROSITE" id="PS00012">
    <property type="entry name" value="PHOSPHOPANTETHEINE"/>
    <property type="match status" value="1"/>
</dbReference>
<gene>
    <name evidence="4" type="ORF">FXF69_01700</name>
</gene>
<proteinExistence type="predicted"/>
<organism evidence="4 5">
    <name type="scientific">Actinomadura chibensis</name>
    <dbReference type="NCBI Taxonomy" id="392828"/>
    <lineage>
        <taxon>Bacteria</taxon>
        <taxon>Bacillati</taxon>
        <taxon>Actinomycetota</taxon>
        <taxon>Actinomycetes</taxon>
        <taxon>Streptosporangiales</taxon>
        <taxon>Thermomonosporaceae</taxon>
        <taxon>Actinomadura</taxon>
    </lineage>
</organism>
<dbReference type="STRING" id="1220554.GCA_001552135_06606"/>
<accession>A0A5D0NUW2</accession>
<comment type="caution">
    <text evidence="4">The sequence shown here is derived from an EMBL/GenBank/DDBJ whole genome shotgun (WGS) entry which is preliminary data.</text>
</comment>
<dbReference type="InterPro" id="IPR036736">
    <property type="entry name" value="ACP-like_sf"/>
</dbReference>
<dbReference type="SUPFAM" id="SSF47336">
    <property type="entry name" value="ACP-like"/>
    <property type="match status" value="1"/>
</dbReference>
<dbReference type="EMBL" id="VSFG01000001">
    <property type="protein sequence ID" value="TYB47978.1"/>
    <property type="molecule type" value="Genomic_DNA"/>
</dbReference>
<dbReference type="AlphaFoldDB" id="A0A5D0NUW2"/>